<dbReference type="Proteomes" id="UP000734854">
    <property type="component" value="Unassembled WGS sequence"/>
</dbReference>
<comment type="caution">
    <text evidence="2">The sequence shown here is derived from an EMBL/GenBank/DDBJ whole genome shotgun (WGS) entry which is preliminary data.</text>
</comment>
<proteinExistence type="predicted"/>
<gene>
    <name evidence="2" type="ORF">ZIOFF_064531</name>
</gene>
<evidence type="ECO:0000256" key="1">
    <source>
        <dbReference type="SAM" id="Phobius"/>
    </source>
</evidence>
<dbReference type="Pfam" id="PF11820">
    <property type="entry name" value="DUF3339"/>
    <property type="match status" value="1"/>
</dbReference>
<dbReference type="InterPro" id="IPR021775">
    <property type="entry name" value="DUF3339"/>
</dbReference>
<dbReference type="PANTHER" id="PTHR33128:SF9">
    <property type="entry name" value="PROTEIN, PUTATIVE-RELATED"/>
    <property type="match status" value="1"/>
</dbReference>
<accession>A0A8J5EXZ1</accession>
<keyword evidence="1" id="KW-0472">Membrane</keyword>
<feature type="transmembrane region" description="Helical" evidence="1">
    <location>
        <begin position="119"/>
        <end position="143"/>
    </location>
</feature>
<name>A0A8J5EXZ1_ZINOF</name>
<keyword evidence="1" id="KW-1133">Transmembrane helix</keyword>
<reference evidence="2 3" key="1">
    <citation type="submission" date="2020-08" db="EMBL/GenBank/DDBJ databases">
        <title>Plant Genome Project.</title>
        <authorList>
            <person name="Zhang R.-G."/>
        </authorList>
    </citation>
    <scope>NUCLEOTIDE SEQUENCE [LARGE SCALE GENOMIC DNA]</scope>
    <source>
        <tissue evidence="2">Rhizome</tissue>
    </source>
</reference>
<sequence>MLLAVSVGNALGIRVEKNGQISDEVKGAYKRVQLASAALVAGQHGGMKDLASKKRSVPSGPNPMVDSPHGFEQAMADWGPVLVAVVLFVLMSPGLLFQIPGKSGRVVEFSNFHTSSASILVHAIIYFALITLFLIVIGVHVYAG</sequence>
<feature type="transmembrane region" description="Helical" evidence="1">
    <location>
        <begin position="78"/>
        <end position="99"/>
    </location>
</feature>
<dbReference type="EMBL" id="JACMSC010000018">
    <property type="protein sequence ID" value="KAG6475313.1"/>
    <property type="molecule type" value="Genomic_DNA"/>
</dbReference>
<dbReference type="PANTHER" id="PTHR33128">
    <property type="entry name" value="OS05G0103400 PROTEIN"/>
    <property type="match status" value="1"/>
</dbReference>
<protein>
    <submittedName>
        <fullName evidence="2">Uncharacterized protein</fullName>
    </submittedName>
</protein>
<organism evidence="2 3">
    <name type="scientific">Zingiber officinale</name>
    <name type="common">Ginger</name>
    <name type="synonym">Amomum zingiber</name>
    <dbReference type="NCBI Taxonomy" id="94328"/>
    <lineage>
        <taxon>Eukaryota</taxon>
        <taxon>Viridiplantae</taxon>
        <taxon>Streptophyta</taxon>
        <taxon>Embryophyta</taxon>
        <taxon>Tracheophyta</taxon>
        <taxon>Spermatophyta</taxon>
        <taxon>Magnoliopsida</taxon>
        <taxon>Liliopsida</taxon>
        <taxon>Zingiberales</taxon>
        <taxon>Zingiberaceae</taxon>
        <taxon>Zingiber</taxon>
    </lineage>
</organism>
<keyword evidence="3" id="KW-1185">Reference proteome</keyword>
<evidence type="ECO:0000313" key="3">
    <source>
        <dbReference type="Proteomes" id="UP000734854"/>
    </source>
</evidence>
<dbReference type="AlphaFoldDB" id="A0A8J5EXZ1"/>
<evidence type="ECO:0000313" key="2">
    <source>
        <dbReference type="EMBL" id="KAG6475313.1"/>
    </source>
</evidence>
<keyword evidence="1" id="KW-0812">Transmembrane</keyword>